<dbReference type="Pfam" id="PF07501">
    <property type="entry name" value="G5"/>
    <property type="match status" value="3"/>
</dbReference>
<reference evidence="4 5" key="1">
    <citation type="submission" date="2011-01" db="EMBL/GenBank/DDBJ databases">
        <authorList>
            <person name="Durkin A.S."/>
            <person name="Madupu R."/>
            <person name="Torralba M."/>
            <person name="Gillis M."/>
            <person name="Methe B."/>
            <person name="Sutton G."/>
            <person name="Nelson K.E."/>
        </authorList>
    </citation>
    <scope>NUCLEOTIDE SEQUENCE [LARGE SCALE GENOMIC DNA]</scope>
    <source>
        <strain evidence="4 5">ACS-025-V-Sch4</strain>
    </source>
</reference>
<feature type="compositionally biased region" description="Basic and acidic residues" evidence="2">
    <location>
        <begin position="310"/>
        <end position="384"/>
    </location>
</feature>
<evidence type="ECO:0000256" key="1">
    <source>
        <dbReference type="ARBA" id="ARBA00022729"/>
    </source>
</evidence>
<feature type="domain" description="G5" evidence="3">
    <location>
        <begin position="156"/>
        <end position="236"/>
    </location>
</feature>
<dbReference type="EMBL" id="AEXN01000053">
    <property type="protein sequence ID" value="EGC83002.1"/>
    <property type="molecule type" value="Genomic_DNA"/>
</dbReference>
<feature type="domain" description="G5" evidence="3">
    <location>
        <begin position="83"/>
        <end position="163"/>
    </location>
</feature>
<dbReference type="AlphaFoldDB" id="F0H3A4"/>
<feature type="compositionally biased region" description="Basic and acidic residues" evidence="2">
    <location>
        <begin position="258"/>
        <end position="296"/>
    </location>
</feature>
<comment type="caution">
    <text evidence="4">The sequence shown here is derived from an EMBL/GenBank/DDBJ whole genome shotgun (WGS) entry which is preliminary data.</text>
</comment>
<evidence type="ECO:0000313" key="4">
    <source>
        <dbReference type="EMBL" id="EGC83002.1"/>
    </source>
</evidence>
<feature type="domain" description="G5" evidence="3">
    <location>
        <begin position="3"/>
        <end position="84"/>
    </location>
</feature>
<accession>F0H3A4</accession>
<name>F0H3A4_9FIRM</name>
<sequence>MGSDDFTGTFETKKTKAVEFETEYIVDETLEPGKTVVDKEGKLGEEEITVTHTIVNGKVTKSEESKPVQTKAPEKRIVRVGKKPSEGETTKTIEREIPYETKVIYDENLEAGFQKIENEGKAGKEEVTITQKIKDSKPVGEATETTKTITEKEDRVVRIGVKPVVKETELGNNTEYRHNPELKAGGEKVIEEGSKGSVKYTTTFNKETGKLEVKEERREPKNKVVEYGSKTDGEFTYESEKAYDIIIRENPNLEAGKTKVIQEGKPGKTETTVKIENSEEVSRDTKTITEKQDKIIEIGTKNVCEIPPVKPEDPTKPDEKDPEDPNKPGEKDPEDPNKPGEENPKDPEKPGEEDPKDPEKPGEEDPKDPENQVKKIRKIQEIQAKKNQKNQAHQVKHQKSQVNQINQETQVKKIQKIQEIQAKKNQKNQAQQAKHLKNQMNQAHQVKHQKNQINLDKDLKILKNLKIKM</sequence>
<protein>
    <submittedName>
        <fullName evidence="4">G5 domain protein</fullName>
    </submittedName>
</protein>
<dbReference type="InterPro" id="IPR011098">
    <property type="entry name" value="G5_dom"/>
</dbReference>
<keyword evidence="1" id="KW-0732">Signal</keyword>
<evidence type="ECO:0000313" key="5">
    <source>
        <dbReference type="Proteomes" id="UP000005277"/>
    </source>
</evidence>
<dbReference type="Proteomes" id="UP000005277">
    <property type="component" value="Unassembled WGS sequence"/>
</dbReference>
<proteinExistence type="predicted"/>
<dbReference type="SMART" id="SM01208">
    <property type="entry name" value="G5"/>
    <property type="match status" value="4"/>
</dbReference>
<evidence type="ECO:0000259" key="3">
    <source>
        <dbReference type="PROSITE" id="PS51109"/>
    </source>
</evidence>
<dbReference type="PROSITE" id="PS51109">
    <property type="entry name" value="G5"/>
    <property type="match status" value="4"/>
</dbReference>
<feature type="region of interest" description="Disordered" evidence="2">
    <location>
        <begin position="258"/>
        <end position="406"/>
    </location>
</feature>
<dbReference type="Gene3D" id="2.20.230.10">
    <property type="entry name" value="Resuscitation-promoting factor rpfb"/>
    <property type="match status" value="3"/>
</dbReference>
<keyword evidence="5" id="KW-1185">Reference proteome</keyword>
<organism evidence="4 5">
    <name type="scientific">Anaerococcus hydrogenalis ACS-025-V-Sch4</name>
    <dbReference type="NCBI Taxonomy" id="879306"/>
    <lineage>
        <taxon>Bacteria</taxon>
        <taxon>Bacillati</taxon>
        <taxon>Bacillota</taxon>
        <taxon>Tissierellia</taxon>
        <taxon>Tissierellales</taxon>
        <taxon>Peptoniphilaceae</taxon>
        <taxon>Anaerococcus</taxon>
    </lineage>
</organism>
<feature type="region of interest" description="Disordered" evidence="2">
    <location>
        <begin position="425"/>
        <end position="452"/>
    </location>
</feature>
<gene>
    <name evidence="4" type="ORF">HMPREF9246_0176</name>
</gene>
<dbReference type="Gene3D" id="2.20.230.30">
    <property type="match status" value="1"/>
</dbReference>
<evidence type="ECO:0000256" key="2">
    <source>
        <dbReference type="SAM" id="MobiDB-lite"/>
    </source>
</evidence>
<feature type="domain" description="G5" evidence="3">
    <location>
        <begin position="227"/>
        <end position="302"/>
    </location>
</feature>